<proteinExistence type="predicted"/>
<accession>A0A8X6WG59</accession>
<protein>
    <submittedName>
        <fullName evidence="1">Transposable element Tcb2 transposase</fullName>
    </submittedName>
</protein>
<dbReference type="EMBL" id="BMAU01021422">
    <property type="protein sequence ID" value="GFY34195.1"/>
    <property type="molecule type" value="Genomic_DNA"/>
</dbReference>
<organism evidence="1 2">
    <name type="scientific">Trichonephila clavipes</name>
    <name type="common">Golden silk orbweaver</name>
    <name type="synonym">Nephila clavipes</name>
    <dbReference type="NCBI Taxonomy" id="2585209"/>
    <lineage>
        <taxon>Eukaryota</taxon>
        <taxon>Metazoa</taxon>
        <taxon>Ecdysozoa</taxon>
        <taxon>Arthropoda</taxon>
        <taxon>Chelicerata</taxon>
        <taxon>Arachnida</taxon>
        <taxon>Araneae</taxon>
        <taxon>Araneomorphae</taxon>
        <taxon>Entelegynae</taxon>
        <taxon>Araneoidea</taxon>
        <taxon>Nephilidae</taxon>
        <taxon>Trichonephila</taxon>
    </lineage>
</organism>
<dbReference type="AlphaFoldDB" id="A0A8X6WG59"/>
<dbReference type="Proteomes" id="UP000887159">
    <property type="component" value="Unassembled WGS sequence"/>
</dbReference>
<dbReference type="Gene3D" id="3.30.420.10">
    <property type="entry name" value="Ribonuclease H-like superfamily/Ribonuclease H"/>
    <property type="match status" value="1"/>
</dbReference>
<reference evidence="1" key="1">
    <citation type="submission" date="2020-08" db="EMBL/GenBank/DDBJ databases">
        <title>Multicomponent nature underlies the extraordinary mechanical properties of spider dragline silk.</title>
        <authorList>
            <person name="Kono N."/>
            <person name="Nakamura H."/>
            <person name="Mori M."/>
            <person name="Yoshida Y."/>
            <person name="Ohtoshi R."/>
            <person name="Malay A.D."/>
            <person name="Moran D.A.P."/>
            <person name="Tomita M."/>
            <person name="Numata K."/>
            <person name="Arakawa K."/>
        </authorList>
    </citation>
    <scope>NUCLEOTIDE SEQUENCE</scope>
</reference>
<sequence length="157" mass="17480">MESLSGQSFIPSNLGHVNDEEMLPTARGTSHVYQVSLSTALTVDPGTSRLDYRKLKRSSSRRIVALPSTVSHALAGGGGIMLWETFSWMALRPLAIVEQTRKAVSYLNIIEDQLHPYMESVFVNWKCNLPEDNVPCHKAGIVLDCSEKQNDEFLLMS</sequence>
<gene>
    <name evidence="1" type="primary">TCB2_311</name>
    <name evidence="1" type="ORF">TNCV_2504981</name>
</gene>
<evidence type="ECO:0000313" key="1">
    <source>
        <dbReference type="EMBL" id="GFY34195.1"/>
    </source>
</evidence>
<keyword evidence="2" id="KW-1185">Reference proteome</keyword>
<dbReference type="GO" id="GO:0003676">
    <property type="term" value="F:nucleic acid binding"/>
    <property type="evidence" value="ECO:0007669"/>
    <property type="project" value="InterPro"/>
</dbReference>
<comment type="caution">
    <text evidence="1">The sequence shown here is derived from an EMBL/GenBank/DDBJ whole genome shotgun (WGS) entry which is preliminary data.</text>
</comment>
<dbReference type="InterPro" id="IPR036397">
    <property type="entry name" value="RNaseH_sf"/>
</dbReference>
<evidence type="ECO:0000313" key="2">
    <source>
        <dbReference type="Proteomes" id="UP000887159"/>
    </source>
</evidence>
<name>A0A8X6WG59_TRICX</name>